<dbReference type="EMBL" id="AACS02000006">
    <property type="protein sequence ID" value="EAU81204.2"/>
    <property type="molecule type" value="Genomic_DNA"/>
</dbReference>
<accession>A8PDP0</accession>
<feature type="transmembrane region" description="Helical" evidence="1">
    <location>
        <begin position="123"/>
        <end position="141"/>
    </location>
</feature>
<evidence type="ECO:0000313" key="3">
    <source>
        <dbReference type="Proteomes" id="UP000001861"/>
    </source>
</evidence>
<dbReference type="Proteomes" id="UP000001861">
    <property type="component" value="Unassembled WGS sequence"/>
</dbReference>
<reference evidence="2 3" key="1">
    <citation type="journal article" date="2010" name="Proc. Natl. Acad. Sci. U.S.A.">
        <title>Insights into evolution of multicellular fungi from the assembled chromosomes of the mushroom Coprinopsis cinerea (Coprinus cinereus).</title>
        <authorList>
            <person name="Stajich J.E."/>
            <person name="Wilke S.K."/>
            <person name="Ahren D."/>
            <person name="Au C.H."/>
            <person name="Birren B.W."/>
            <person name="Borodovsky M."/>
            <person name="Burns C."/>
            <person name="Canback B."/>
            <person name="Casselton L.A."/>
            <person name="Cheng C.K."/>
            <person name="Deng J."/>
            <person name="Dietrich F.S."/>
            <person name="Fargo D.C."/>
            <person name="Farman M.L."/>
            <person name="Gathman A.C."/>
            <person name="Goldberg J."/>
            <person name="Guigo R."/>
            <person name="Hoegger P.J."/>
            <person name="Hooker J.B."/>
            <person name="Huggins A."/>
            <person name="James T.Y."/>
            <person name="Kamada T."/>
            <person name="Kilaru S."/>
            <person name="Kodira C."/>
            <person name="Kues U."/>
            <person name="Kupfer D."/>
            <person name="Kwan H.S."/>
            <person name="Lomsadze A."/>
            <person name="Li W."/>
            <person name="Lilly W.W."/>
            <person name="Ma L.J."/>
            <person name="Mackey A.J."/>
            <person name="Manning G."/>
            <person name="Martin F."/>
            <person name="Muraguchi H."/>
            <person name="Natvig D.O."/>
            <person name="Palmerini H."/>
            <person name="Ramesh M.A."/>
            <person name="Rehmeyer C.J."/>
            <person name="Roe B.A."/>
            <person name="Shenoy N."/>
            <person name="Stanke M."/>
            <person name="Ter-Hovhannisyan V."/>
            <person name="Tunlid A."/>
            <person name="Velagapudi R."/>
            <person name="Vision T.J."/>
            <person name="Zeng Q."/>
            <person name="Zolan M.E."/>
            <person name="Pukkila P.J."/>
        </authorList>
    </citation>
    <scope>NUCLEOTIDE SEQUENCE [LARGE SCALE GENOMIC DNA]</scope>
    <source>
        <strain evidence="3">Okayama-7 / 130 / ATCC MYA-4618 / FGSC 9003</strain>
    </source>
</reference>
<dbReference type="RefSeq" id="XP_001840638.2">
    <property type="nucleotide sequence ID" value="XM_001840586.2"/>
</dbReference>
<organism evidence="2 3">
    <name type="scientific">Coprinopsis cinerea (strain Okayama-7 / 130 / ATCC MYA-4618 / FGSC 9003)</name>
    <name type="common">Inky cap fungus</name>
    <name type="synonym">Hormographiella aspergillata</name>
    <dbReference type="NCBI Taxonomy" id="240176"/>
    <lineage>
        <taxon>Eukaryota</taxon>
        <taxon>Fungi</taxon>
        <taxon>Dikarya</taxon>
        <taxon>Basidiomycota</taxon>
        <taxon>Agaricomycotina</taxon>
        <taxon>Agaricomycetes</taxon>
        <taxon>Agaricomycetidae</taxon>
        <taxon>Agaricales</taxon>
        <taxon>Agaricineae</taxon>
        <taxon>Psathyrellaceae</taxon>
        <taxon>Coprinopsis</taxon>
    </lineage>
</organism>
<name>A8PDP0_COPC7</name>
<evidence type="ECO:0000256" key="1">
    <source>
        <dbReference type="SAM" id="Phobius"/>
    </source>
</evidence>
<sequence>MTLRRNTGFDVYNIKSRTLVRSLQVPSHRERNVPLVSCFLRDRNVVITASHDGEARVWHVGSGMLMQKLPTASSSSIRFICAGNFRSRGFIAIAPSSKDSGVSVWKELSAPRGALSDIASTEVIVGLCVVLLLAIVCILVWHPALIPEDWKSLAEVLFRWKKTAYSMGLESVRRGRKLGAWIAQVLGIAKRNKRRFIRLPEL</sequence>
<keyword evidence="3" id="KW-1185">Reference proteome</keyword>
<dbReference type="InterPro" id="IPR015943">
    <property type="entry name" value="WD40/YVTN_repeat-like_dom_sf"/>
</dbReference>
<dbReference type="GeneID" id="6017288"/>
<dbReference type="InParanoid" id="A8PDP0"/>
<dbReference type="VEuPathDB" id="FungiDB:CC1G_11286"/>
<dbReference type="Gene3D" id="2.130.10.10">
    <property type="entry name" value="YVTN repeat-like/Quinoprotein amine dehydrogenase"/>
    <property type="match status" value="1"/>
</dbReference>
<dbReference type="SUPFAM" id="SSF50978">
    <property type="entry name" value="WD40 repeat-like"/>
    <property type="match status" value="1"/>
</dbReference>
<dbReference type="HOGENOM" id="CLU_1354549_0_0_1"/>
<evidence type="ECO:0000313" key="2">
    <source>
        <dbReference type="EMBL" id="EAU81204.2"/>
    </source>
</evidence>
<comment type="caution">
    <text evidence="2">The sequence shown here is derived from an EMBL/GenBank/DDBJ whole genome shotgun (WGS) entry which is preliminary data.</text>
</comment>
<dbReference type="OrthoDB" id="3238562at2759"/>
<protein>
    <submittedName>
        <fullName evidence="2">Uncharacterized protein</fullName>
    </submittedName>
</protein>
<dbReference type="KEGG" id="cci:CC1G_11286"/>
<gene>
    <name evidence="2" type="ORF">CC1G_11286</name>
</gene>
<proteinExistence type="predicted"/>
<keyword evidence="1" id="KW-0472">Membrane</keyword>
<keyword evidence="1" id="KW-0812">Transmembrane</keyword>
<dbReference type="InterPro" id="IPR036322">
    <property type="entry name" value="WD40_repeat_dom_sf"/>
</dbReference>
<keyword evidence="1" id="KW-1133">Transmembrane helix</keyword>
<dbReference type="AlphaFoldDB" id="A8PDP0"/>